<reference evidence="2 3" key="1">
    <citation type="submission" date="2020-03" db="EMBL/GenBank/DDBJ databases">
        <title>Rubrivivax benzoatilyticus JA2 (sequenced after 10 years sub-culturing).</title>
        <authorList>
            <person name="Gupta D."/>
            <person name="Chintalapati S."/>
            <person name="Chintalapati V.R."/>
        </authorList>
    </citation>
    <scope>NUCLEOTIDE SEQUENCE [LARGE SCALE GENOMIC DNA]</scope>
    <source>
        <strain evidence="2 3">JA2-Mal</strain>
    </source>
</reference>
<keyword evidence="1" id="KW-0175">Coiled coil</keyword>
<accession>A0ABX0HWV1</accession>
<protein>
    <submittedName>
        <fullName evidence="2">H-NS histone family protein</fullName>
    </submittedName>
</protein>
<keyword evidence="3" id="KW-1185">Reference proteome</keyword>
<dbReference type="EMBL" id="JAAOCD010000006">
    <property type="protein sequence ID" value="NHK99487.1"/>
    <property type="molecule type" value="Genomic_DNA"/>
</dbReference>
<dbReference type="RefSeq" id="WP_081467576.1">
    <property type="nucleotide sequence ID" value="NZ_JAAOCD010000006.1"/>
</dbReference>
<dbReference type="Proteomes" id="UP000802098">
    <property type="component" value="Unassembled WGS sequence"/>
</dbReference>
<dbReference type="Gene3D" id="4.10.430.10">
    <property type="entry name" value="Histone-like protein H-NS, C-terminal domain"/>
    <property type="match status" value="1"/>
</dbReference>
<evidence type="ECO:0000313" key="3">
    <source>
        <dbReference type="Proteomes" id="UP000802098"/>
    </source>
</evidence>
<gene>
    <name evidence="2" type="ORF">G7087_13960</name>
</gene>
<organism evidence="2 3">
    <name type="scientific">Rubrivivax benzoatilyticus</name>
    <dbReference type="NCBI Taxonomy" id="316997"/>
    <lineage>
        <taxon>Bacteria</taxon>
        <taxon>Pseudomonadati</taxon>
        <taxon>Pseudomonadota</taxon>
        <taxon>Betaproteobacteria</taxon>
        <taxon>Burkholderiales</taxon>
        <taxon>Sphaerotilaceae</taxon>
        <taxon>Rubrivivax</taxon>
    </lineage>
</organism>
<evidence type="ECO:0000313" key="2">
    <source>
        <dbReference type="EMBL" id="NHK99487.1"/>
    </source>
</evidence>
<dbReference type="SUPFAM" id="SSF81273">
    <property type="entry name" value="H-NS histone-like proteins"/>
    <property type="match status" value="1"/>
</dbReference>
<proteinExistence type="predicted"/>
<sequence length="161" mass="18390">MNSSKQFVGLRASGEEVSSLGRARAIGEIRAQVERYGISDTQLRRLLAEVEREREAQAREARRAEEAEFQRARSRALHVARQLVEFWRITPQELIRVKEKGLPPEPARRVKYRHPVTSDAWDGEGPQPEWLRRALGFEGYRVSELLIESADAQRIVAVSGT</sequence>
<comment type="caution">
    <text evidence="2">The sequence shown here is derived from an EMBL/GenBank/DDBJ whole genome shotgun (WGS) entry which is preliminary data.</text>
</comment>
<dbReference type="InterPro" id="IPR037150">
    <property type="entry name" value="H-NS_C_dom_sf"/>
</dbReference>
<evidence type="ECO:0000256" key="1">
    <source>
        <dbReference type="SAM" id="Coils"/>
    </source>
</evidence>
<name>A0ABX0HWV1_9BURK</name>
<feature type="coiled-coil region" evidence="1">
    <location>
        <begin position="40"/>
        <end position="67"/>
    </location>
</feature>